<reference evidence="5 6" key="1">
    <citation type="journal article" date="2015" name="Genome Biol. Evol.">
        <title>Phylogenomic analyses indicate that early fungi evolved digesting cell walls of algal ancestors of land plants.</title>
        <authorList>
            <person name="Chang Y."/>
            <person name="Wang S."/>
            <person name="Sekimoto S."/>
            <person name="Aerts A.L."/>
            <person name="Choi C."/>
            <person name="Clum A."/>
            <person name="LaButti K.M."/>
            <person name="Lindquist E.A."/>
            <person name="Yee Ngan C."/>
            <person name="Ohm R.A."/>
            <person name="Salamov A.A."/>
            <person name="Grigoriev I.V."/>
            <person name="Spatafora J.W."/>
            <person name="Berbee M.L."/>
        </authorList>
    </citation>
    <scope>NUCLEOTIDE SEQUENCE [LARGE SCALE GENOMIC DNA]</scope>
    <source>
        <strain evidence="5 6">JEL478</strain>
    </source>
</reference>
<dbReference type="InterPro" id="IPR020084">
    <property type="entry name" value="NUDIX_hydrolase_CS"/>
</dbReference>
<name>A0A139AP48_GONPJ</name>
<keyword evidence="3" id="KW-1133">Transmembrane helix</keyword>
<dbReference type="STRING" id="1344416.A0A139AP48"/>
<dbReference type="PROSITE" id="PS51462">
    <property type="entry name" value="NUDIX"/>
    <property type="match status" value="1"/>
</dbReference>
<evidence type="ECO:0000313" key="6">
    <source>
        <dbReference type="Proteomes" id="UP000070544"/>
    </source>
</evidence>
<dbReference type="AlphaFoldDB" id="A0A139AP48"/>
<dbReference type="InterPro" id="IPR045121">
    <property type="entry name" value="CoAse"/>
</dbReference>
<organism evidence="5 6">
    <name type="scientific">Gonapodya prolifera (strain JEL478)</name>
    <name type="common">Monoblepharis prolifera</name>
    <dbReference type="NCBI Taxonomy" id="1344416"/>
    <lineage>
        <taxon>Eukaryota</taxon>
        <taxon>Fungi</taxon>
        <taxon>Fungi incertae sedis</taxon>
        <taxon>Chytridiomycota</taxon>
        <taxon>Chytridiomycota incertae sedis</taxon>
        <taxon>Monoblepharidomycetes</taxon>
        <taxon>Monoblepharidales</taxon>
        <taxon>Gonapodyaceae</taxon>
        <taxon>Gonapodya</taxon>
    </lineage>
</organism>
<dbReference type="Pfam" id="PF00293">
    <property type="entry name" value="NUDIX"/>
    <property type="match status" value="1"/>
</dbReference>
<dbReference type="EMBL" id="KQ965742">
    <property type="protein sequence ID" value="KXS18498.1"/>
    <property type="molecule type" value="Genomic_DNA"/>
</dbReference>
<dbReference type="InterPro" id="IPR015797">
    <property type="entry name" value="NUDIX_hydrolase-like_dom_sf"/>
</dbReference>
<dbReference type="Gene3D" id="3.90.79.10">
    <property type="entry name" value="Nucleoside Triphosphate Pyrophosphohydrolase"/>
    <property type="match status" value="1"/>
</dbReference>
<dbReference type="PANTHER" id="PTHR12992">
    <property type="entry name" value="NUDIX HYDROLASE"/>
    <property type="match status" value="1"/>
</dbReference>
<evidence type="ECO:0000256" key="3">
    <source>
        <dbReference type="SAM" id="Phobius"/>
    </source>
</evidence>
<feature type="transmembrane region" description="Helical" evidence="3">
    <location>
        <begin position="456"/>
        <end position="475"/>
    </location>
</feature>
<feature type="compositionally biased region" description="Pro residues" evidence="2">
    <location>
        <begin position="430"/>
        <end position="439"/>
    </location>
</feature>
<gene>
    <name evidence="5" type="ORF">M427DRAFT_53875</name>
</gene>
<feature type="domain" description="Nudix hydrolase" evidence="4">
    <location>
        <begin position="46"/>
        <end position="217"/>
    </location>
</feature>
<dbReference type="Proteomes" id="UP000070544">
    <property type="component" value="Unassembled WGS sequence"/>
</dbReference>
<dbReference type="OrthoDB" id="77989at2759"/>
<dbReference type="GO" id="GO:0010945">
    <property type="term" value="F:coenzyme A diphosphatase activity"/>
    <property type="evidence" value="ECO:0007669"/>
    <property type="project" value="InterPro"/>
</dbReference>
<evidence type="ECO:0000256" key="2">
    <source>
        <dbReference type="SAM" id="MobiDB-lite"/>
    </source>
</evidence>
<protein>
    <recommendedName>
        <fullName evidence="4">Nudix hydrolase domain-containing protein</fullName>
    </recommendedName>
</protein>
<dbReference type="SUPFAM" id="SSF55811">
    <property type="entry name" value="Nudix"/>
    <property type="match status" value="1"/>
</dbReference>
<sequence>MSSPSHAPITLSSPPIPLSASSTVQTLLTLFHHLASFPVTRHLNTSRRAAVACILRVAPDDADLASAKGPDSPTLSSFLRLPWVPCGTLEVVYCKRTVRRGDRWSGHVAWPGGKVNKGETDREGAERETREEMGLDLSDNERFLCLGELDHRSVPGTSGRPNWLGVVCFVYLQITPTTPPLHLELSELTHAFPVPLSHLLRLATMNDPTQDPSWTFLALDVGTVVESVGVRGWLGEGASKVAGEVLRKVVRKTVGDVGFPGILLPVTLHPVTFPTATLLNTSSSSGSSHAQTAPTHVSVRVISQAPLPPPVLWGLTLSMTCDMLDLCLKPEQVHPVPLMARMGPRYRGDVGWWIRTFHGGLPWETPVLRKPILGFGGPASASPEDASESTAETAYDELGSDARADGEGDERDASRTVGSAQPATSSSIPPRTPSTPRMPYPDALRLGVIAAATTRVAAAAAGVGIGAAVVGRALARARL</sequence>
<dbReference type="InterPro" id="IPR000086">
    <property type="entry name" value="NUDIX_hydrolase_dom"/>
</dbReference>
<keyword evidence="3" id="KW-0812">Transmembrane</keyword>
<evidence type="ECO:0000259" key="4">
    <source>
        <dbReference type="PROSITE" id="PS51462"/>
    </source>
</evidence>
<keyword evidence="1" id="KW-0378">Hydrolase</keyword>
<dbReference type="PANTHER" id="PTHR12992:SF44">
    <property type="entry name" value="NUDIX HYDROLASE DOMAIN-CONTAINING PROTEIN"/>
    <property type="match status" value="1"/>
</dbReference>
<dbReference type="PROSITE" id="PS00893">
    <property type="entry name" value="NUDIX_BOX"/>
    <property type="match status" value="1"/>
</dbReference>
<feature type="region of interest" description="Disordered" evidence="2">
    <location>
        <begin position="400"/>
        <end position="439"/>
    </location>
</feature>
<keyword evidence="3" id="KW-0472">Membrane</keyword>
<keyword evidence="6" id="KW-1185">Reference proteome</keyword>
<feature type="region of interest" description="Disordered" evidence="2">
    <location>
        <begin position="111"/>
        <end position="132"/>
    </location>
</feature>
<feature type="compositionally biased region" description="Basic and acidic residues" evidence="2">
    <location>
        <begin position="116"/>
        <end position="132"/>
    </location>
</feature>
<proteinExistence type="predicted"/>
<evidence type="ECO:0000313" key="5">
    <source>
        <dbReference type="EMBL" id="KXS18498.1"/>
    </source>
</evidence>
<feature type="compositionally biased region" description="Basic and acidic residues" evidence="2">
    <location>
        <begin position="400"/>
        <end position="414"/>
    </location>
</feature>
<accession>A0A139AP48</accession>
<evidence type="ECO:0000256" key="1">
    <source>
        <dbReference type="ARBA" id="ARBA00022801"/>
    </source>
</evidence>